<proteinExistence type="predicted"/>
<dbReference type="Proteomes" id="UP000887159">
    <property type="component" value="Unassembled WGS sequence"/>
</dbReference>
<keyword evidence="2" id="KW-1185">Reference proteome</keyword>
<dbReference type="AlphaFoldDB" id="A0A8X7BGL8"/>
<organism evidence="1 2">
    <name type="scientific">Trichonephila clavipes</name>
    <name type="common">Golden silk orbweaver</name>
    <name type="synonym">Nephila clavipes</name>
    <dbReference type="NCBI Taxonomy" id="2585209"/>
    <lineage>
        <taxon>Eukaryota</taxon>
        <taxon>Metazoa</taxon>
        <taxon>Ecdysozoa</taxon>
        <taxon>Arthropoda</taxon>
        <taxon>Chelicerata</taxon>
        <taxon>Arachnida</taxon>
        <taxon>Araneae</taxon>
        <taxon>Araneomorphae</taxon>
        <taxon>Entelegynae</taxon>
        <taxon>Araneoidea</taxon>
        <taxon>Nephilidae</taxon>
        <taxon>Trichonephila</taxon>
    </lineage>
</organism>
<protein>
    <submittedName>
        <fullName evidence="1">Uncharacterized protein</fullName>
    </submittedName>
</protein>
<evidence type="ECO:0000313" key="1">
    <source>
        <dbReference type="EMBL" id="GFY30423.1"/>
    </source>
</evidence>
<evidence type="ECO:0000313" key="2">
    <source>
        <dbReference type="Proteomes" id="UP000887159"/>
    </source>
</evidence>
<sequence length="151" mass="17465">MIRAPYEQITILRRVFDWIERGGLYESKNCSISESKWYGEMTILARVGHQWQISFLERQLSTECQNRQGRQNECHSSFHNSSVLIIHHIVRTHVSNMILQKSGFTLALTNTPISLSRLYTIKTDCCSTGLDQRETTMNGHLKPLMRSLVPI</sequence>
<name>A0A8X7BGL8_TRICX</name>
<accession>A0A8X7BGL8</accession>
<comment type="caution">
    <text evidence="1">The sequence shown here is derived from an EMBL/GenBank/DDBJ whole genome shotgun (WGS) entry which is preliminary data.</text>
</comment>
<gene>
    <name evidence="1" type="ORF">TNCV_4066731</name>
</gene>
<dbReference type="EMBL" id="BMAU01021392">
    <property type="protein sequence ID" value="GFY30423.1"/>
    <property type="molecule type" value="Genomic_DNA"/>
</dbReference>
<reference evidence="1" key="1">
    <citation type="submission" date="2020-08" db="EMBL/GenBank/DDBJ databases">
        <title>Multicomponent nature underlies the extraordinary mechanical properties of spider dragline silk.</title>
        <authorList>
            <person name="Kono N."/>
            <person name="Nakamura H."/>
            <person name="Mori M."/>
            <person name="Yoshida Y."/>
            <person name="Ohtoshi R."/>
            <person name="Malay A.D."/>
            <person name="Moran D.A.P."/>
            <person name="Tomita M."/>
            <person name="Numata K."/>
            <person name="Arakawa K."/>
        </authorList>
    </citation>
    <scope>NUCLEOTIDE SEQUENCE</scope>
</reference>